<proteinExistence type="predicted"/>
<protein>
    <submittedName>
        <fullName evidence="1">Uncharacterized protein</fullName>
    </submittedName>
</protein>
<dbReference type="STRING" id="937777.Deipe_1922"/>
<dbReference type="RefSeq" id="WP_015235731.1">
    <property type="nucleotide sequence ID" value="NC_019793.1"/>
</dbReference>
<dbReference type="PATRIC" id="fig|937777.3.peg.1927"/>
<dbReference type="EMBL" id="CP003382">
    <property type="protein sequence ID" value="AFZ67426.1"/>
    <property type="molecule type" value="Genomic_DNA"/>
</dbReference>
<dbReference type="InterPro" id="IPR027417">
    <property type="entry name" value="P-loop_NTPase"/>
</dbReference>
<sequence>MTKPATVALTALQRAFLERALYAPAGSVNLLSAPAGTGRTSTTFALAGQLVAMTGAPVLLIAHQRTVEQYAERNKNAGDQATILPSRRAWLEYTVQAPAVLTDGFPGGLVVLPIVLLRNAEIEQVLLSTAWHTIIADDLSPAGSHFLEVLRDMRQRHPDMCLVMAQGGASLSKETYTLADTLAQDGFSPISLTRWTVSNDSKVADVRSVPFMPHPTELEFRRRVQKDLVQPLDQLGWNEEAMALQRRLHSSVYATEAVLRRLWPLRNYVAHSGTAPNVTSDHVRSAISESPTTDRRVPSRAVHVSELFQYVLSPVRELIALLDEVAEDAKLAALLRLLHTPPSLPMIVLTDFRETQEYLQSALGTNSSETEPDLPAILVQTVDTETADVPSEGKRIVLYEAALLSRTVNVGGDAKWFVLVDQASTERFRRVMPSYELVESVEVISSGSSGQAAPHPGR</sequence>
<dbReference type="AlphaFoldDB" id="L0A0Q4"/>
<reference evidence="2" key="1">
    <citation type="submission" date="2012-03" db="EMBL/GenBank/DDBJ databases">
        <title>Complete sequence of chromosome of Deinococcus peraridilitoris DSM 19664.</title>
        <authorList>
            <person name="Lucas S."/>
            <person name="Copeland A."/>
            <person name="Lapidus A."/>
            <person name="Glavina del Rio T."/>
            <person name="Dalin E."/>
            <person name="Tice H."/>
            <person name="Bruce D."/>
            <person name="Goodwin L."/>
            <person name="Pitluck S."/>
            <person name="Peters L."/>
            <person name="Mikhailova N."/>
            <person name="Lu M."/>
            <person name="Kyrpides N."/>
            <person name="Mavromatis K."/>
            <person name="Ivanova N."/>
            <person name="Brettin T."/>
            <person name="Detter J.C."/>
            <person name="Han C."/>
            <person name="Larimer F."/>
            <person name="Land M."/>
            <person name="Hauser L."/>
            <person name="Markowitz V."/>
            <person name="Cheng J.-F."/>
            <person name="Hugenholtz P."/>
            <person name="Woyke T."/>
            <person name="Wu D."/>
            <person name="Pukall R."/>
            <person name="Steenblock K."/>
            <person name="Brambilla E."/>
            <person name="Klenk H.-P."/>
            <person name="Eisen J.A."/>
        </authorList>
    </citation>
    <scope>NUCLEOTIDE SEQUENCE [LARGE SCALE GENOMIC DNA]</scope>
    <source>
        <strain evidence="2">DSM 19664 / LMG 22246 / CIP 109416 / KR-200</strain>
    </source>
</reference>
<accession>L0A0Q4</accession>
<dbReference type="Gene3D" id="3.40.50.300">
    <property type="entry name" value="P-loop containing nucleotide triphosphate hydrolases"/>
    <property type="match status" value="1"/>
</dbReference>
<organism evidence="1 2">
    <name type="scientific">Deinococcus peraridilitoris (strain DSM 19664 / LMG 22246 / CIP 109416 / KR-200)</name>
    <dbReference type="NCBI Taxonomy" id="937777"/>
    <lineage>
        <taxon>Bacteria</taxon>
        <taxon>Thermotogati</taxon>
        <taxon>Deinococcota</taxon>
        <taxon>Deinococci</taxon>
        <taxon>Deinococcales</taxon>
        <taxon>Deinococcaceae</taxon>
        <taxon>Deinococcus</taxon>
    </lineage>
</organism>
<dbReference type="HOGENOM" id="CLU_596803_0_0_0"/>
<dbReference type="SUPFAM" id="SSF52540">
    <property type="entry name" value="P-loop containing nucleoside triphosphate hydrolases"/>
    <property type="match status" value="1"/>
</dbReference>
<name>L0A0Q4_DEIPD</name>
<keyword evidence="2" id="KW-1185">Reference proteome</keyword>
<evidence type="ECO:0000313" key="1">
    <source>
        <dbReference type="EMBL" id="AFZ67426.1"/>
    </source>
</evidence>
<dbReference type="Proteomes" id="UP000010467">
    <property type="component" value="Chromosome"/>
</dbReference>
<evidence type="ECO:0000313" key="2">
    <source>
        <dbReference type="Proteomes" id="UP000010467"/>
    </source>
</evidence>
<dbReference type="KEGG" id="dpd:Deipe_1922"/>
<gene>
    <name evidence="1" type="ordered locus">Deipe_1922</name>
</gene>